<dbReference type="GO" id="GO:0010181">
    <property type="term" value="F:FMN binding"/>
    <property type="evidence" value="ECO:0007669"/>
    <property type="project" value="TreeGrafter"/>
</dbReference>
<dbReference type="GO" id="GO:0016491">
    <property type="term" value="F:oxidoreductase activity"/>
    <property type="evidence" value="ECO:0007669"/>
    <property type="project" value="InterPro"/>
</dbReference>
<protein>
    <submittedName>
        <fullName evidence="2">FMN reductase</fullName>
    </submittedName>
</protein>
<keyword evidence="3" id="KW-1185">Reference proteome</keyword>
<accession>A0A918B319</accession>
<feature type="domain" description="NADPH-dependent FMN reductase-like" evidence="1">
    <location>
        <begin position="4"/>
        <end position="149"/>
    </location>
</feature>
<comment type="caution">
    <text evidence="2">The sequence shown here is derived from an EMBL/GenBank/DDBJ whole genome shotgun (WGS) entry which is preliminary data.</text>
</comment>
<sequence>MSARILALVGSLRAGSHNRQLAEAAAALAPEGVTVELYEGLADVPFYNEDIDTEAGAPESAARLRAAVAEADALLLFTPEYNGTMPAVLKNAIDWLSRPYGAGVLKEKPVAVIGTAFGQYGGVWAQTEARKSLGVAGGRVLEGVELAIPGSVVRFAETHPSEDAEVITGLSAVLTQVTEAAAAPAEATA</sequence>
<dbReference type="SUPFAM" id="SSF52218">
    <property type="entry name" value="Flavoproteins"/>
    <property type="match status" value="1"/>
</dbReference>
<dbReference type="InterPro" id="IPR029039">
    <property type="entry name" value="Flavoprotein-like_sf"/>
</dbReference>
<name>A0A918B319_9ACTN</name>
<dbReference type="AlphaFoldDB" id="A0A918B319"/>
<gene>
    <name evidence="2" type="ORF">GCM10010249_40830</name>
</gene>
<dbReference type="PANTHER" id="PTHR30543">
    <property type="entry name" value="CHROMATE REDUCTASE"/>
    <property type="match status" value="1"/>
</dbReference>
<reference evidence="2" key="2">
    <citation type="submission" date="2020-09" db="EMBL/GenBank/DDBJ databases">
        <authorList>
            <person name="Sun Q."/>
            <person name="Ohkuma M."/>
        </authorList>
    </citation>
    <scope>NUCLEOTIDE SEQUENCE</scope>
    <source>
        <strain evidence="2">JCM 4335</strain>
    </source>
</reference>
<evidence type="ECO:0000313" key="3">
    <source>
        <dbReference type="Proteomes" id="UP000654123"/>
    </source>
</evidence>
<dbReference type="EMBL" id="BMSV01000008">
    <property type="protein sequence ID" value="GGQ18094.1"/>
    <property type="molecule type" value="Genomic_DNA"/>
</dbReference>
<dbReference type="PANTHER" id="PTHR30543:SF21">
    <property type="entry name" value="NAD(P)H-DEPENDENT FMN REDUCTASE LOT6"/>
    <property type="match status" value="1"/>
</dbReference>
<dbReference type="RefSeq" id="WP_189536005.1">
    <property type="nucleotide sequence ID" value="NZ_BMSV01000008.1"/>
</dbReference>
<evidence type="ECO:0000259" key="1">
    <source>
        <dbReference type="Pfam" id="PF03358"/>
    </source>
</evidence>
<evidence type="ECO:0000313" key="2">
    <source>
        <dbReference type="EMBL" id="GGQ18094.1"/>
    </source>
</evidence>
<dbReference type="Gene3D" id="3.40.50.360">
    <property type="match status" value="1"/>
</dbReference>
<dbReference type="Proteomes" id="UP000654123">
    <property type="component" value="Unassembled WGS sequence"/>
</dbReference>
<dbReference type="InterPro" id="IPR050712">
    <property type="entry name" value="NAD(P)H-dep_reductase"/>
</dbReference>
<organism evidence="2 3">
    <name type="scientific">Streptomyces roseolilacinus</name>
    <dbReference type="NCBI Taxonomy" id="66904"/>
    <lineage>
        <taxon>Bacteria</taxon>
        <taxon>Bacillati</taxon>
        <taxon>Actinomycetota</taxon>
        <taxon>Actinomycetes</taxon>
        <taxon>Kitasatosporales</taxon>
        <taxon>Streptomycetaceae</taxon>
        <taxon>Streptomyces</taxon>
    </lineage>
</organism>
<reference evidence="2" key="1">
    <citation type="journal article" date="2014" name="Int. J. Syst. Evol. Microbiol.">
        <title>Complete genome sequence of Corynebacterium casei LMG S-19264T (=DSM 44701T), isolated from a smear-ripened cheese.</title>
        <authorList>
            <consortium name="US DOE Joint Genome Institute (JGI-PGF)"/>
            <person name="Walter F."/>
            <person name="Albersmeier A."/>
            <person name="Kalinowski J."/>
            <person name="Ruckert C."/>
        </authorList>
    </citation>
    <scope>NUCLEOTIDE SEQUENCE</scope>
    <source>
        <strain evidence="2">JCM 4335</strain>
    </source>
</reference>
<dbReference type="GO" id="GO:0005829">
    <property type="term" value="C:cytosol"/>
    <property type="evidence" value="ECO:0007669"/>
    <property type="project" value="TreeGrafter"/>
</dbReference>
<proteinExistence type="predicted"/>
<dbReference type="InterPro" id="IPR005025">
    <property type="entry name" value="FMN_Rdtase-like_dom"/>
</dbReference>
<dbReference type="Pfam" id="PF03358">
    <property type="entry name" value="FMN_red"/>
    <property type="match status" value="1"/>
</dbReference>